<dbReference type="KEGG" id="apuu:APUU_20954S"/>
<name>A0A7R7XFS5_9EURO</name>
<accession>A0A7R7XFS5</accession>
<organism evidence="2 3">
    <name type="scientific">Aspergillus puulaauensis</name>
    <dbReference type="NCBI Taxonomy" id="1220207"/>
    <lineage>
        <taxon>Eukaryota</taxon>
        <taxon>Fungi</taxon>
        <taxon>Dikarya</taxon>
        <taxon>Ascomycota</taxon>
        <taxon>Pezizomycotina</taxon>
        <taxon>Eurotiomycetes</taxon>
        <taxon>Eurotiomycetidae</taxon>
        <taxon>Eurotiales</taxon>
        <taxon>Aspergillaceae</taxon>
        <taxon>Aspergillus</taxon>
    </lineage>
</organism>
<protein>
    <submittedName>
        <fullName evidence="2">Uncharacterized protein</fullName>
    </submittedName>
</protein>
<dbReference type="EMBL" id="AP024444">
    <property type="protein sequence ID" value="BCS20522.1"/>
    <property type="molecule type" value="Genomic_DNA"/>
</dbReference>
<dbReference type="RefSeq" id="XP_041552716.1">
    <property type="nucleotide sequence ID" value="XM_041699653.1"/>
</dbReference>
<reference evidence="2" key="1">
    <citation type="submission" date="2021-01" db="EMBL/GenBank/DDBJ databases">
        <authorList>
            <consortium name="Aspergillus puulaauensis MK2 genome sequencing consortium"/>
            <person name="Kazuki M."/>
            <person name="Futagami T."/>
        </authorList>
    </citation>
    <scope>NUCLEOTIDE SEQUENCE</scope>
    <source>
        <strain evidence="2">MK2</strain>
    </source>
</reference>
<reference evidence="2" key="2">
    <citation type="submission" date="2021-02" db="EMBL/GenBank/DDBJ databases">
        <title>Aspergillus puulaauensis MK2 genome sequence.</title>
        <authorList>
            <person name="Futagami T."/>
            <person name="Mori K."/>
            <person name="Kadooka C."/>
            <person name="Tanaka T."/>
        </authorList>
    </citation>
    <scope>NUCLEOTIDE SEQUENCE</scope>
    <source>
        <strain evidence="2">MK2</strain>
    </source>
</reference>
<evidence type="ECO:0000256" key="1">
    <source>
        <dbReference type="SAM" id="MobiDB-lite"/>
    </source>
</evidence>
<feature type="compositionally biased region" description="Basic and acidic residues" evidence="1">
    <location>
        <begin position="67"/>
        <end position="78"/>
    </location>
</feature>
<dbReference type="Proteomes" id="UP000654913">
    <property type="component" value="Chromosome 2"/>
</dbReference>
<gene>
    <name evidence="2" type="ORF">APUU_20954S</name>
</gene>
<keyword evidence="3" id="KW-1185">Reference proteome</keyword>
<dbReference type="GeneID" id="64970527"/>
<feature type="region of interest" description="Disordered" evidence="1">
    <location>
        <begin position="67"/>
        <end position="115"/>
    </location>
</feature>
<evidence type="ECO:0000313" key="3">
    <source>
        <dbReference type="Proteomes" id="UP000654913"/>
    </source>
</evidence>
<evidence type="ECO:0000313" key="2">
    <source>
        <dbReference type="EMBL" id="BCS20522.1"/>
    </source>
</evidence>
<dbReference type="AlphaFoldDB" id="A0A7R7XFS5"/>
<proteinExistence type="predicted"/>
<sequence length="115" mass="11964">MSELLDILSHMSNLDQAEGTKSSSLALQSLSEVPSETFRRKTAPMFSSATSMGLGLGWMGGFSCCGDGKEEGTNRGETKGPISSTSGTRNEAPGGGLPEVDEATCQHKVTSSYLG</sequence>